<keyword evidence="2" id="KW-1185">Reference proteome</keyword>
<gene>
    <name evidence="1" type="ORF">AVEN_48796_1</name>
</gene>
<evidence type="ECO:0000313" key="2">
    <source>
        <dbReference type="Proteomes" id="UP000499080"/>
    </source>
</evidence>
<comment type="caution">
    <text evidence="1">The sequence shown here is derived from an EMBL/GenBank/DDBJ whole genome shotgun (WGS) entry which is preliminary data.</text>
</comment>
<dbReference type="OrthoDB" id="5538176at2759"/>
<reference evidence="1 2" key="1">
    <citation type="journal article" date="2019" name="Sci. Rep.">
        <title>Orb-weaving spider Araneus ventricosus genome elucidates the spidroin gene catalogue.</title>
        <authorList>
            <person name="Kono N."/>
            <person name="Nakamura H."/>
            <person name="Ohtoshi R."/>
            <person name="Moran D.A.P."/>
            <person name="Shinohara A."/>
            <person name="Yoshida Y."/>
            <person name="Fujiwara M."/>
            <person name="Mori M."/>
            <person name="Tomita M."/>
            <person name="Arakawa K."/>
        </authorList>
    </citation>
    <scope>NUCLEOTIDE SEQUENCE [LARGE SCALE GENOMIC DNA]</scope>
</reference>
<proteinExistence type="predicted"/>
<dbReference type="Proteomes" id="UP000499080">
    <property type="component" value="Unassembled WGS sequence"/>
</dbReference>
<organism evidence="1 2">
    <name type="scientific">Araneus ventricosus</name>
    <name type="common">Orbweaver spider</name>
    <name type="synonym">Epeira ventricosa</name>
    <dbReference type="NCBI Taxonomy" id="182803"/>
    <lineage>
        <taxon>Eukaryota</taxon>
        <taxon>Metazoa</taxon>
        <taxon>Ecdysozoa</taxon>
        <taxon>Arthropoda</taxon>
        <taxon>Chelicerata</taxon>
        <taxon>Arachnida</taxon>
        <taxon>Araneae</taxon>
        <taxon>Araneomorphae</taxon>
        <taxon>Entelegynae</taxon>
        <taxon>Araneoidea</taxon>
        <taxon>Araneidae</taxon>
        <taxon>Araneus</taxon>
    </lineage>
</organism>
<dbReference type="EMBL" id="BGPR01002639">
    <property type="protein sequence ID" value="GBM76674.1"/>
    <property type="molecule type" value="Genomic_DNA"/>
</dbReference>
<name>A0A4Y2IGB9_ARAVE</name>
<sequence>MCRRVASDSVVQSESSKVTMVLCSSTECPYAAWPEGGGPSFNLSFLQEGNLPFILELRKPRHSRALYATQILPLHTETDRQGENLEIWSSAKKSEKRGLEIGVTGSGWMCIVWRSHEWPA</sequence>
<dbReference type="AlphaFoldDB" id="A0A4Y2IGB9"/>
<accession>A0A4Y2IGB9</accession>
<protein>
    <submittedName>
        <fullName evidence="1">Uncharacterized protein</fullName>
    </submittedName>
</protein>
<evidence type="ECO:0000313" key="1">
    <source>
        <dbReference type="EMBL" id="GBM76674.1"/>
    </source>
</evidence>